<accession>A0A7W7NZU1</accession>
<comment type="caution">
    <text evidence="1">The sequence shown here is derived from an EMBL/GenBank/DDBJ whole genome shotgun (WGS) entry which is preliminary data.</text>
</comment>
<gene>
    <name evidence="1" type="ORF">HNP46_000476</name>
</gene>
<evidence type="ECO:0000313" key="2">
    <source>
        <dbReference type="Proteomes" id="UP000566995"/>
    </source>
</evidence>
<proteinExistence type="predicted"/>
<dbReference type="AlphaFoldDB" id="A0A7W7NZU1"/>
<name>A0A7W7NZU1_PSENT</name>
<organism evidence="1 2">
    <name type="scientific">Pseudomonas nitroreducens</name>
    <dbReference type="NCBI Taxonomy" id="46680"/>
    <lineage>
        <taxon>Bacteria</taxon>
        <taxon>Pseudomonadati</taxon>
        <taxon>Pseudomonadota</taxon>
        <taxon>Gammaproteobacteria</taxon>
        <taxon>Pseudomonadales</taxon>
        <taxon>Pseudomonadaceae</taxon>
        <taxon>Pseudomonas</taxon>
    </lineage>
</organism>
<reference evidence="1 2" key="1">
    <citation type="submission" date="2020-08" db="EMBL/GenBank/DDBJ databases">
        <title>Functional genomics of gut bacteria from endangered species of beetles.</title>
        <authorList>
            <person name="Carlos-Shanley C."/>
        </authorList>
    </citation>
    <scope>NUCLEOTIDE SEQUENCE [LARGE SCALE GENOMIC DNA]</scope>
    <source>
        <strain evidence="1 2">S00179</strain>
    </source>
</reference>
<evidence type="ECO:0000313" key="1">
    <source>
        <dbReference type="EMBL" id="MBB4861665.1"/>
    </source>
</evidence>
<protein>
    <submittedName>
        <fullName evidence="1">Uncharacterized protein</fullName>
    </submittedName>
</protein>
<dbReference type="RefSeq" id="WP_184585917.1">
    <property type="nucleotide sequence ID" value="NZ_JACHLI010000001.1"/>
</dbReference>
<dbReference type="EMBL" id="JACHLI010000001">
    <property type="protein sequence ID" value="MBB4861665.1"/>
    <property type="molecule type" value="Genomic_DNA"/>
</dbReference>
<sequence length="123" mass="13689">MTRTTFFPDHRYAHCLECGLAEGQGLVSDGVHGYVRCWCGAEGGKVLRSDFVIDGHLDVDAYDNAARRAWNVRDGSDGVPEILDQIKDINLTIKSFADDGKLLPKSLLKEIEYWVGLYKLVTA</sequence>
<dbReference type="Proteomes" id="UP000566995">
    <property type="component" value="Unassembled WGS sequence"/>
</dbReference>